<proteinExistence type="predicted"/>
<keyword evidence="2" id="KW-1185">Reference proteome</keyword>
<dbReference type="KEGG" id="vg:22112931"/>
<organism evidence="1 2">
    <name type="scientific">Lactobacillus phage Ld25A</name>
    <dbReference type="NCBI Taxonomy" id="1500734"/>
    <lineage>
        <taxon>Viruses</taxon>
        <taxon>Duplodnaviria</taxon>
        <taxon>Heunggongvirae</taxon>
        <taxon>Uroviricota</taxon>
        <taxon>Caudoviricetes</taxon>
        <taxon>Cequinquevirus</taxon>
        <taxon>Cequinquevirus Ld25A</taxon>
    </lineage>
</organism>
<dbReference type="EMBL" id="KJ564036">
    <property type="protein sequence ID" value="AIF54370.1"/>
    <property type="molecule type" value="Genomic_DNA"/>
</dbReference>
<evidence type="ECO:0000313" key="1">
    <source>
        <dbReference type="EMBL" id="AIF54370.1"/>
    </source>
</evidence>
<protein>
    <submittedName>
        <fullName evidence="1">Uncharacterized protein</fullName>
    </submittedName>
</protein>
<dbReference type="Proteomes" id="UP000028565">
    <property type="component" value="Segment"/>
</dbReference>
<reference evidence="1 2" key="1">
    <citation type="submission" date="2014-03" db="EMBL/GenBank/DDBJ databases">
        <title>Lactobacillus delbrueckii subsp. bulgaricus Group b Phages.</title>
        <authorList>
            <person name="Casey E.D."/>
            <person name="Mahony J."/>
            <person name="O'Connell-Motherway M."/>
            <person name="Bottacini F."/>
            <person name="Cornelissen A."/>
            <person name="Neve H."/>
            <person name="Heller K."/>
            <person name="Noben J.-P."/>
            <person name="Dal Bello F."/>
            <person name="van Sinderen D."/>
        </authorList>
    </citation>
    <scope>NUCLEOTIDE SEQUENCE [LARGE SCALE GENOMIC DNA]</scope>
</reference>
<sequence>MTVKEFKEIIEKEVNPVAVAQSDNGDVYVIDSENLKILAWICGEEAEHFISYSGLDNSDSWTALISFAETLPAERGLPK</sequence>
<dbReference type="GeneID" id="22112931"/>
<accession>A0A075KK51</accession>
<dbReference type="RefSeq" id="YP_009097925.1">
    <property type="nucleotide sequence ID" value="NC_025415.1"/>
</dbReference>
<name>A0A075KK51_9CAUD</name>
<dbReference type="OrthoDB" id="22063at10239"/>
<gene>
    <name evidence="1" type="ORF">LDB25A_046</name>
</gene>
<evidence type="ECO:0000313" key="2">
    <source>
        <dbReference type="Proteomes" id="UP000028565"/>
    </source>
</evidence>